<gene>
    <name evidence="1" type="ORF">SAMN05661086_01701</name>
</gene>
<dbReference type="RefSeq" id="WP_092560251.1">
    <property type="nucleotide sequence ID" value="NZ_FOYZ01000005.1"/>
</dbReference>
<evidence type="ECO:0008006" key="3">
    <source>
        <dbReference type="Google" id="ProtNLM"/>
    </source>
</evidence>
<dbReference type="STRING" id="37658.SAMN05661086_01701"/>
<dbReference type="AlphaFoldDB" id="A0A1I6JHV0"/>
<accession>A0A1I6JHV0</accession>
<dbReference type="EMBL" id="FOYZ01000005">
    <property type="protein sequence ID" value="SFR78525.1"/>
    <property type="molecule type" value="Genomic_DNA"/>
</dbReference>
<keyword evidence="2" id="KW-1185">Reference proteome</keyword>
<dbReference type="OrthoDB" id="1698141at2"/>
<dbReference type="Proteomes" id="UP000199659">
    <property type="component" value="Unassembled WGS sequence"/>
</dbReference>
<organism evidence="1 2">
    <name type="scientific">Anaeromicropila populeti</name>
    <dbReference type="NCBI Taxonomy" id="37658"/>
    <lineage>
        <taxon>Bacteria</taxon>
        <taxon>Bacillati</taxon>
        <taxon>Bacillota</taxon>
        <taxon>Clostridia</taxon>
        <taxon>Lachnospirales</taxon>
        <taxon>Lachnospiraceae</taxon>
        <taxon>Anaeromicropila</taxon>
    </lineage>
</organism>
<evidence type="ECO:0000313" key="1">
    <source>
        <dbReference type="EMBL" id="SFR78525.1"/>
    </source>
</evidence>
<proteinExistence type="predicted"/>
<evidence type="ECO:0000313" key="2">
    <source>
        <dbReference type="Proteomes" id="UP000199659"/>
    </source>
</evidence>
<sequence>MTRNELEMSRHIKGEIMDIQENINALEVKREKIKGSVNSSLSRFSFFQKDICGEGSYNDSELEMMIQKHINVLEEKELYLQRLQIEIEDFLSSVEDSYIRRIIRLWCINCLTWNQIAQKLGGTEDSVRKIYTRFFIKK</sequence>
<reference evidence="1 2" key="1">
    <citation type="submission" date="2016-10" db="EMBL/GenBank/DDBJ databases">
        <authorList>
            <person name="de Groot N.N."/>
        </authorList>
    </citation>
    <scope>NUCLEOTIDE SEQUENCE [LARGE SCALE GENOMIC DNA]</scope>
    <source>
        <strain evidence="1 2">743A</strain>
    </source>
</reference>
<protein>
    <recommendedName>
        <fullName evidence="3">Sigma-70, region 4</fullName>
    </recommendedName>
</protein>
<name>A0A1I6JHV0_9FIRM</name>